<dbReference type="PANTHER" id="PTHR42961">
    <property type="entry name" value="IRON-SULFUR PROTEIN NUBPL"/>
    <property type="match status" value="1"/>
</dbReference>
<dbReference type="GO" id="GO:0051539">
    <property type="term" value="F:4 iron, 4 sulfur cluster binding"/>
    <property type="evidence" value="ECO:0007669"/>
    <property type="project" value="TreeGrafter"/>
</dbReference>
<evidence type="ECO:0000256" key="4">
    <source>
        <dbReference type="ARBA" id="ARBA00023004"/>
    </source>
</evidence>
<proteinExistence type="inferred from homology"/>
<keyword evidence="5 7" id="KW-0411">Iron-sulfur</keyword>
<comment type="subunit">
    <text evidence="7">Homodimer.</text>
</comment>
<dbReference type="GO" id="GO:0140663">
    <property type="term" value="F:ATP-dependent FeS chaperone activity"/>
    <property type="evidence" value="ECO:0007669"/>
    <property type="project" value="InterPro"/>
</dbReference>
<dbReference type="InterPro" id="IPR033756">
    <property type="entry name" value="YlxH/NBP35"/>
</dbReference>
<keyword evidence="2 7" id="KW-0547">Nucleotide-binding</keyword>
<evidence type="ECO:0000313" key="9">
    <source>
        <dbReference type="Proteomes" id="UP000824107"/>
    </source>
</evidence>
<dbReference type="InterPro" id="IPR019591">
    <property type="entry name" value="Mrp/NBP35_ATP-bd"/>
</dbReference>
<reference evidence="8" key="2">
    <citation type="journal article" date="2021" name="PeerJ">
        <title>Extensive microbial diversity within the chicken gut microbiome revealed by metagenomics and culture.</title>
        <authorList>
            <person name="Gilroy R."/>
            <person name="Ravi A."/>
            <person name="Getino M."/>
            <person name="Pursley I."/>
            <person name="Horton D.L."/>
            <person name="Alikhan N.F."/>
            <person name="Baker D."/>
            <person name="Gharbi K."/>
            <person name="Hall N."/>
            <person name="Watson M."/>
            <person name="Adriaenssens E.M."/>
            <person name="Foster-Nyarko E."/>
            <person name="Jarju S."/>
            <person name="Secka A."/>
            <person name="Antonio M."/>
            <person name="Oren A."/>
            <person name="Chaudhuri R.R."/>
            <person name="La Ragione R."/>
            <person name="Hildebrand F."/>
            <person name="Pallen M.J."/>
        </authorList>
    </citation>
    <scope>NUCLEOTIDE SEQUENCE</scope>
    <source>
        <strain evidence="8">ChiW3-316</strain>
    </source>
</reference>
<dbReference type="SUPFAM" id="SSF52540">
    <property type="entry name" value="P-loop containing nucleoside triphosphate hydrolases"/>
    <property type="match status" value="1"/>
</dbReference>
<gene>
    <name evidence="8" type="ORF">IAD20_00785</name>
</gene>
<dbReference type="InterPro" id="IPR027417">
    <property type="entry name" value="P-loop_NTPase"/>
</dbReference>
<evidence type="ECO:0000256" key="6">
    <source>
        <dbReference type="ARBA" id="ARBA00024036"/>
    </source>
</evidence>
<dbReference type="GO" id="GO:0016226">
    <property type="term" value="P:iron-sulfur cluster assembly"/>
    <property type="evidence" value="ECO:0007669"/>
    <property type="project" value="InterPro"/>
</dbReference>
<dbReference type="Gene3D" id="3.40.50.300">
    <property type="entry name" value="P-loop containing nucleotide triphosphate hydrolases"/>
    <property type="match status" value="1"/>
</dbReference>
<accession>A0A9D1SAM7</accession>
<dbReference type="PANTHER" id="PTHR42961:SF2">
    <property type="entry name" value="IRON-SULFUR PROTEIN NUBPL"/>
    <property type="match status" value="1"/>
</dbReference>
<evidence type="ECO:0000256" key="7">
    <source>
        <dbReference type="HAMAP-Rule" id="MF_02040"/>
    </source>
</evidence>
<sequence>MESEISRIAGEYFNAADIESVKVNDKRIIVTLRNGNENSDKDEALKQRLSALAGERRISVIHTGEKAAPSLKPEEEKWLVPGVKKIIAVASGKGGVGKSTTSVNLALALAQTGLKTALFDADIYGPSVPTMLGYEGVAPVSYDGKTFEPFQYLGIKSMSIGTLIDKDVPLIWRGAKACGAIQQLLTEVNWGGTDVLVIDMPPGTGDIQITLSQKLDFAGAVIVSTPQDIALIDAVKGVNMFKKVNVPILGIVENMSYYICEHCGARADIFGHEGARKTAEKLGETFLGEIPLHIAIRENSDAGTPVVYSMPGSAYANAYLAVARQIKEKLGF</sequence>
<keyword evidence="1 7" id="KW-0479">Metal-binding</keyword>
<feature type="binding site" evidence="7">
    <location>
        <begin position="92"/>
        <end position="99"/>
    </location>
    <ligand>
        <name>ATP</name>
        <dbReference type="ChEBI" id="CHEBI:30616"/>
    </ligand>
</feature>
<dbReference type="Proteomes" id="UP000824107">
    <property type="component" value="Unassembled WGS sequence"/>
</dbReference>
<dbReference type="HAMAP" id="MF_02040">
    <property type="entry name" value="Mrp_NBP35"/>
    <property type="match status" value="1"/>
</dbReference>
<dbReference type="GO" id="GO:0046872">
    <property type="term" value="F:metal ion binding"/>
    <property type="evidence" value="ECO:0007669"/>
    <property type="project" value="UniProtKB-KW"/>
</dbReference>
<dbReference type="GO" id="GO:0005524">
    <property type="term" value="F:ATP binding"/>
    <property type="evidence" value="ECO:0007669"/>
    <property type="project" value="UniProtKB-UniRule"/>
</dbReference>
<dbReference type="InterPro" id="IPR044304">
    <property type="entry name" value="NUBPL-like"/>
</dbReference>
<dbReference type="CDD" id="cd02037">
    <property type="entry name" value="Mrp_NBP35"/>
    <property type="match status" value="1"/>
</dbReference>
<comment type="similarity">
    <text evidence="6 7">Belongs to the Mrp/NBP35 ATP-binding proteins family.</text>
</comment>
<organism evidence="8 9">
    <name type="scientific">Candidatus Scatocola faecipullorum</name>
    <dbReference type="NCBI Taxonomy" id="2840917"/>
    <lineage>
        <taxon>Bacteria</taxon>
        <taxon>Pseudomonadati</taxon>
        <taxon>Pseudomonadota</taxon>
        <taxon>Alphaproteobacteria</taxon>
        <taxon>Rhodospirillales</taxon>
        <taxon>Rhodospirillaceae</taxon>
        <taxon>Rhodospirillaceae incertae sedis</taxon>
        <taxon>Candidatus Scatocola</taxon>
    </lineage>
</organism>
<evidence type="ECO:0000256" key="5">
    <source>
        <dbReference type="ARBA" id="ARBA00023014"/>
    </source>
</evidence>
<evidence type="ECO:0000313" key="8">
    <source>
        <dbReference type="EMBL" id="HIU52598.1"/>
    </source>
</evidence>
<name>A0A9D1SAM7_9PROT</name>
<comment type="function">
    <text evidence="7">Binds and transfers iron-sulfur (Fe-S) clusters to target apoproteins. Can hydrolyze ATP.</text>
</comment>
<keyword evidence="3 7" id="KW-0067">ATP-binding</keyword>
<evidence type="ECO:0000256" key="3">
    <source>
        <dbReference type="ARBA" id="ARBA00022840"/>
    </source>
</evidence>
<protein>
    <recommendedName>
        <fullName evidence="7">Iron-sulfur cluster carrier protein</fullName>
    </recommendedName>
</protein>
<dbReference type="EMBL" id="DVNC01000008">
    <property type="protein sequence ID" value="HIU52598.1"/>
    <property type="molecule type" value="Genomic_DNA"/>
</dbReference>
<reference evidence="8" key="1">
    <citation type="submission" date="2020-10" db="EMBL/GenBank/DDBJ databases">
        <authorList>
            <person name="Gilroy R."/>
        </authorList>
    </citation>
    <scope>NUCLEOTIDE SEQUENCE</scope>
    <source>
        <strain evidence="8">ChiW3-316</strain>
    </source>
</reference>
<comment type="caution">
    <text evidence="8">The sequence shown here is derived from an EMBL/GenBank/DDBJ whole genome shotgun (WGS) entry which is preliminary data.</text>
</comment>
<dbReference type="GO" id="GO:0016887">
    <property type="term" value="F:ATP hydrolysis activity"/>
    <property type="evidence" value="ECO:0007669"/>
    <property type="project" value="UniProtKB-UniRule"/>
</dbReference>
<dbReference type="Pfam" id="PF10609">
    <property type="entry name" value="ParA"/>
    <property type="match status" value="1"/>
</dbReference>
<evidence type="ECO:0000256" key="2">
    <source>
        <dbReference type="ARBA" id="ARBA00022741"/>
    </source>
</evidence>
<keyword evidence="4 7" id="KW-0408">Iron</keyword>
<dbReference type="AlphaFoldDB" id="A0A9D1SAM7"/>
<dbReference type="FunFam" id="3.40.50.300:FF:000418">
    <property type="entry name" value="Iron-sulfur cluster carrier protein"/>
    <property type="match status" value="1"/>
</dbReference>
<keyword evidence="7" id="KW-0378">Hydrolase</keyword>
<evidence type="ECO:0000256" key="1">
    <source>
        <dbReference type="ARBA" id="ARBA00022723"/>
    </source>
</evidence>